<evidence type="ECO:0000256" key="1">
    <source>
        <dbReference type="SAM" id="MobiDB-lite"/>
    </source>
</evidence>
<evidence type="ECO:0000313" key="3">
    <source>
        <dbReference type="Proteomes" id="UP000775213"/>
    </source>
</evidence>
<evidence type="ECO:0008006" key="4">
    <source>
        <dbReference type="Google" id="ProtNLM"/>
    </source>
</evidence>
<dbReference type="AlphaFoldDB" id="A0AAV7HPW7"/>
<dbReference type="Proteomes" id="UP000775213">
    <property type="component" value="Unassembled WGS sequence"/>
</dbReference>
<feature type="region of interest" description="Disordered" evidence="1">
    <location>
        <begin position="1"/>
        <end position="39"/>
    </location>
</feature>
<reference evidence="2 3" key="1">
    <citation type="journal article" date="2021" name="Hortic Res">
        <title>Chromosome-scale assembly of the Dendrobium chrysotoxum genome enhances the understanding of orchid evolution.</title>
        <authorList>
            <person name="Zhang Y."/>
            <person name="Zhang G.Q."/>
            <person name="Zhang D."/>
            <person name="Liu X.D."/>
            <person name="Xu X.Y."/>
            <person name="Sun W.H."/>
            <person name="Yu X."/>
            <person name="Zhu X."/>
            <person name="Wang Z.W."/>
            <person name="Zhao X."/>
            <person name="Zhong W.Y."/>
            <person name="Chen H."/>
            <person name="Yin W.L."/>
            <person name="Huang T."/>
            <person name="Niu S.C."/>
            <person name="Liu Z.J."/>
        </authorList>
    </citation>
    <scope>NUCLEOTIDE SEQUENCE [LARGE SCALE GENOMIC DNA]</scope>
    <source>
        <strain evidence="2">Lindl</strain>
    </source>
</reference>
<comment type="caution">
    <text evidence="2">The sequence shown here is derived from an EMBL/GenBank/DDBJ whole genome shotgun (WGS) entry which is preliminary data.</text>
</comment>
<gene>
    <name evidence="2" type="ORF">IEQ34_002542</name>
</gene>
<keyword evidence="3" id="KW-1185">Reference proteome</keyword>
<sequence>MSENGGAVSSAAEVNRPSISLPPRSTVESLFRGGPAEASPGPMTLASSFFEPESEYRSFSQLLAGAMTSPSVPTTAVDARGGGGRERASLNLGHSRPMNLLVAPSPLFTVPPGLSPGGLLDSPAMFSSNLTFSHLFLSGVLWFCKISLDLGFLMEVTWLRKLSLKMEDWLSR</sequence>
<proteinExistence type="predicted"/>
<protein>
    <recommendedName>
        <fullName evidence="4">WRKY transcription factor</fullName>
    </recommendedName>
</protein>
<accession>A0AAV7HPW7</accession>
<dbReference type="EMBL" id="JAGFBR010000003">
    <property type="protein sequence ID" value="KAH0469310.1"/>
    <property type="molecule type" value="Genomic_DNA"/>
</dbReference>
<evidence type="ECO:0000313" key="2">
    <source>
        <dbReference type="EMBL" id="KAH0469310.1"/>
    </source>
</evidence>
<organism evidence="2 3">
    <name type="scientific">Dendrobium chrysotoxum</name>
    <name type="common">Orchid</name>
    <dbReference type="NCBI Taxonomy" id="161865"/>
    <lineage>
        <taxon>Eukaryota</taxon>
        <taxon>Viridiplantae</taxon>
        <taxon>Streptophyta</taxon>
        <taxon>Embryophyta</taxon>
        <taxon>Tracheophyta</taxon>
        <taxon>Spermatophyta</taxon>
        <taxon>Magnoliopsida</taxon>
        <taxon>Liliopsida</taxon>
        <taxon>Asparagales</taxon>
        <taxon>Orchidaceae</taxon>
        <taxon>Epidendroideae</taxon>
        <taxon>Malaxideae</taxon>
        <taxon>Dendrobiinae</taxon>
        <taxon>Dendrobium</taxon>
    </lineage>
</organism>
<name>A0AAV7HPW7_DENCH</name>